<dbReference type="Gene3D" id="1.10.510.10">
    <property type="entry name" value="Transferase(Phosphotransferase) domain 1"/>
    <property type="match status" value="1"/>
</dbReference>
<evidence type="ECO:0000256" key="13">
    <source>
        <dbReference type="ARBA" id="ARBA00022741"/>
    </source>
</evidence>
<dbReference type="Pfam" id="PF00560">
    <property type="entry name" value="LRR_1"/>
    <property type="match status" value="2"/>
</dbReference>
<feature type="domain" description="Protein kinase" evidence="25">
    <location>
        <begin position="778"/>
        <end position="1054"/>
    </location>
</feature>
<dbReference type="PROSITE" id="PS00108">
    <property type="entry name" value="PROTEIN_KINASE_ST"/>
    <property type="match status" value="1"/>
</dbReference>
<feature type="signal peptide" evidence="24">
    <location>
        <begin position="1"/>
        <end position="25"/>
    </location>
</feature>
<evidence type="ECO:0000256" key="1">
    <source>
        <dbReference type="ARBA" id="ARBA00004251"/>
    </source>
</evidence>
<dbReference type="SUPFAM" id="SSF52058">
    <property type="entry name" value="L domain-like"/>
    <property type="match status" value="2"/>
</dbReference>
<keyword evidence="27" id="KW-1185">Reference proteome</keyword>
<name>A0ABD0VGY4_DENTH</name>
<dbReference type="InterPro" id="IPR001611">
    <property type="entry name" value="Leu-rich_rpt"/>
</dbReference>
<dbReference type="Pfam" id="PF13855">
    <property type="entry name" value="LRR_8"/>
    <property type="match status" value="2"/>
</dbReference>
<dbReference type="SUPFAM" id="SSF56112">
    <property type="entry name" value="Protein kinase-like (PK-like)"/>
    <property type="match status" value="1"/>
</dbReference>
<accession>A0ABD0VGY4</accession>
<gene>
    <name evidence="26" type="ORF">M5K25_004946</name>
</gene>
<evidence type="ECO:0000256" key="10">
    <source>
        <dbReference type="ARBA" id="ARBA00022692"/>
    </source>
</evidence>
<keyword evidence="17 23" id="KW-0472">Membrane</keyword>
<dbReference type="CDD" id="cd14066">
    <property type="entry name" value="STKc_IRAK"/>
    <property type="match status" value="1"/>
</dbReference>
<reference evidence="26 27" key="1">
    <citation type="journal article" date="2024" name="Plant Biotechnol. J.">
        <title>Dendrobium thyrsiflorum genome and its molecular insights into genes involved in important horticultural traits.</title>
        <authorList>
            <person name="Chen B."/>
            <person name="Wang J.Y."/>
            <person name="Zheng P.J."/>
            <person name="Li K.L."/>
            <person name="Liang Y.M."/>
            <person name="Chen X.F."/>
            <person name="Zhang C."/>
            <person name="Zhao X."/>
            <person name="He X."/>
            <person name="Zhang G.Q."/>
            <person name="Liu Z.J."/>
            <person name="Xu Q."/>
        </authorList>
    </citation>
    <scope>NUCLEOTIDE SEQUENCE [LARGE SCALE GENOMIC DNA]</scope>
    <source>
        <strain evidence="26">GZMU011</strain>
    </source>
</reference>
<keyword evidence="14" id="KW-0418">Kinase</keyword>
<dbReference type="PANTHER" id="PTHR48056">
    <property type="entry name" value="LRR RECEPTOR-LIKE SERINE/THREONINE-PROTEIN KINASE-RELATED"/>
    <property type="match status" value="1"/>
</dbReference>
<dbReference type="Gene3D" id="3.80.10.10">
    <property type="entry name" value="Ribonuclease Inhibitor"/>
    <property type="match status" value="4"/>
</dbReference>
<evidence type="ECO:0000256" key="7">
    <source>
        <dbReference type="ARBA" id="ARBA00022553"/>
    </source>
</evidence>
<evidence type="ECO:0000256" key="21">
    <source>
        <dbReference type="ARBA" id="ARBA00048679"/>
    </source>
</evidence>
<dbReference type="PANTHER" id="PTHR48056:SF63">
    <property type="entry name" value="PROTEIN KINASE DOMAIN-CONTAINING PROTEIN"/>
    <property type="match status" value="1"/>
</dbReference>
<evidence type="ECO:0000256" key="6">
    <source>
        <dbReference type="ARBA" id="ARBA00022527"/>
    </source>
</evidence>
<dbReference type="GO" id="GO:0004674">
    <property type="term" value="F:protein serine/threonine kinase activity"/>
    <property type="evidence" value="ECO:0007669"/>
    <property type="project" value="UniProtKB-KW"/>
</dbReference>
<feature type="binding site" evidence="22">
    <location>
        <position position="812"/>
    </location>
    <ligand>
        <name>ATP</name>
        <dbReference type="ChEBI" id="CHEBI:30616"/>
    </ligand>
</feature>
<dbReference type="InterPro" id="IPR003591">
    <property type="entry name" value="Leu-rich_rpt_typical-subtyp"/>
</dbReference>
<evidence type="ECO:0000256" key="19">
    <source>
        <dbReference type="ARBA" id="ARBA00023180"/>
    </source>
</evidence>
<evidence type="ECO:0000259" key="25">
    <source>
        <dbReference type="PROSITE" id="PS50011"/>
    </source>
</evidence>
<keyword evidence="8" id="KW-0433">Leucine-rich repeat</keyword>
<dbReference type="InterPro" id="IPR032675">
    <property type="entry name" value="LRR_dom_sf"/>
</dbReference>
<dbReference type="InterPro" id="IPR008271">
    <property type="entry name" value="Ser/Thr_kinase_AS"/>
</dbReference>
<dbReference type="Pfam" id="PF08263">
    <property type="entry name" value="LRRNT_2"/>
    <property type="match status" value="1"/>
</dbReference>
<evidence type="ECO:0000256" key="24">
    <source>
        <dbReference type="SAM" id="SignalP"/>
    </source>
</evidence>
<keyword evidence="13 22" id="KW-0547">Nucleotide-binding</keyword>
<keyword evidence="5" id="KW-1003">Cell membrane</keyword>
<feature type="transmembrane region" description="Helical" evidence="23">
    <location>
        <begin position="717"/>
        <end position="740"/>
    </location>
</feature>
<dbReference type="PROSITE" id="PS50011">
    <property type="entry name" value="PROTEIN_KINASE_DOM"/>
    <property type="match status" value="1"/>
</dbReference>
<evidence type="ECO:0000256" key="5">
    <source>
        <dbReference type="ARBA" id="ARBA00022475"/>
    </source>
</evidence>
<keyword evidence="6" id="KW-0723">Serine/threonine-protein kinase</keyword>
<dbReference type="GO" id="GO:0005524">
    <property type="term" value="F:ATP binding"/>
    <property type="evidence" value="ECO:0007669"/>
    <property type="project" value="UniProtKB-UniRule"/>
</dbReference>
<dbReference type="GO" id="GO:0009945">
    <property type="term" value="P:radial axis specification"/>
    <property type="evidence" value="ECO:0007669"/>
    <property type="project" value="UniProtKB-ARBA"/>
</dbReference>
<evidence type="ECO:0000256" key="3">
    <source>
        <dbReference type="ARBA" id="ARBA00012513"/>
    </source>
</evidence>
<comment type="subcellular location">
    <subcellularLocation>
        <location evidence="1">Cell membrane</location>
        <topology evidence="1">Single-pass type I membrane protein</topology>
    </subcellularLocation>
</comment>
<keyword evidence="15 22" id="KW-0067">ATP-binding</keyword>
<keyword evidence="9" id="KW-0808">Transferase</keyword>
<protein>
    <recommendedName>
        <fullName evidence="3">non-specific serine/threonine protein kinase</fullName>
        <ecNumber evidence="3">2.7.11.1</ecNumber>
    </recommendedName>
</protein>
<dbReference type="Proteomes" id="UP001552299">
    <property type="component" value="Unassembled WGS sequence"/>
</dbReference>
<dbReference type="FunFam" id="3.30.200.20:FF:000260">
    <property type="entry name" value="LRR receptor-like serine/threonine-protein kinase RPK2"/>
    <property type="match status" value="1"/>
</dbReference>
<keyword evidence="12" id="KW-0677">Repeat</keyword>
<evidence type="ECO:0000313" key="27">
    <source>
        <dbReference type="Proteomes" id="UP001552299"/>
    </source>
</evidence>
<evidence type="ECO:0000256" key="12">
    <source>
        <dbReference type="ARBA" id="ARBA00022737"/>
    </source>
</evidence>
<dbReference type="InterPro" id="IPR011009">
    <property type="entry name" value="Kinase-like_dom_sf"/>
</dbReference>
<evidence type="ECO:0000256" key="2">
    <source>
        <dbReference type="ARBA" id="ARBA00008684"/>
    </source>
</evidence>
<dbReference type="InterPro" id="IPR000719">
    <property type="entry name" value="Prot_kinase_dom"/>
</dbReference>
<dbReference type="FunFam" id="1.10.510.10:FF:000192">
    <property type="entry name" value="LRR receptor-like serine/threonine-protein kinase RPK2"/>
    <property type="match status" value="1"/>
</dbReference>
<dbReference type="GO" id="GO:0005886">
    <property type="term" value="C:plasma membrane"/>
    <property type="evidence" value="ECO:0007669"/>
    <property type="project" value="UniProtKB-SubCell"/>
</dbReference>
<dbReference type="FunFam" id="3.80.10.10:FF:000095">
    <property type="entry name" value="LRR receptor-like serine/threonine-protein kinase GSO1"/>
    <property type="match status" value="1"/>
</dbReference>
<dbReference type="GO" id="GO:0009942">
    <property type="term" value="P:longitudinal axis specification"/>
    <property type="evidence" value="ECO:0007669"/>
    <property type="project" value="UniProtKB-ARBA"/>
</dbReference>
<comment type="catalytic activity">
    <reaction evidence="21">
        <text>L-seryl-[protein] + ATP = O-phospho-L-seryl-[protein] + ADP + H(+)</text>
        <dbReference type="Rhea" id="RHEA:17989"/>
        <dbReference type="Rhea" id="RHEA-COMP:9863"/>
        <dbReference type="Rhea" id="RHEA-COMP:11604"/>
        <dbReference type="ChEBI" id="CHEBI:15378"/>
        <dbReference type="ChEBI" id="CHEBI:29999"/>
        <dbReference type="ChEBI" id="CHEBI:30616"/>
        <dbReference type="ChEBI" id="CHEBI:83421"/>
        <dbReference type="ChEBI" id="CHEBI:456216"/>
        <dbReference type="EC" id="2.7.11.1"/>
    </reaction>
</comment>
<comment type="similarity">
    <text evidence="2">Belongs to the protein kinase superfamily. Ser/Thr protein kinase family.</text>
</comment>
<dbReference type="EMBL" id="JANQDX010000005">
    <property type="protein sequence ID" value="KAL0924138.1"/>
    <property type="molecule type" value="Genomic_DNA"/>
</dbReference>
<dbReference type="Pfam" id="PF00069">
    <property type="entry name" value="Pkinase"/>
    <property type="match status" value="1"/>
</dbReference>
<evidence type="ECO:0000256" key="4">
    <source>
        <dbReference type="ARBA" id="ARBA00022473"/>
    </source>
</evidence>
<keyword evidence="7" id="KW-0597">Phosphoprotein</keyword>
<dbReference type="AlphaFoldDB" id="A0ABD0VGY4"/>
<dbReference type="FunFam" id="3.80.10.10:FF:000041">
    <property type="entry name" value="LRR receptor-like serine/threonine-protein kinase ERECTA"/>
    <property type="match status" value="1"/>
</dbReference>
<dbReference type="SMART" id="SM00220">
    <property type="entry name" value="S_TKc"/>
    <property type="match status" value="1"/>
</dbReference>
<evidence type="ECO:0000256" key="16">
    <source>
        <dbReference type="ARBA" id="ARBA00022989"/>
    </source>
</evidence>
<evidence type="ECO:0000256" key="8">
    <source>
        <dbReference type="ARBA" id="ARBA00022614"/>
    </source>
</evidence>
<sequence length="1054" mass="114878">MGFLFILKFLLLFCLVLLFSSMAAALDPAAGDEAALLAFKSSVTFDPSEILSGWDPAVSKQCEWYGVTCNETSGRVTGLDLAGTKASPLAGMLNSDIGNLTELRFLSLPYNSFSGEIPAAAIGALRQLELLDLRGNNFSGRIPDQIGNLPSLGVLDLSYNSLQGPIPDGLIGLVPLKSLDLSFNRLSGRIKVSPIGDCKSLNHLKLSGNLLVGAIPPDIGRCSNIRTLLLDGNIFQGSIPADLGRITELRVLDISMNSLTDRIPNELGNCRQLSVLVLTNLISYSLTGSSPQLYLSTTEEFNAFIGAIPPEIFSIPSLEIFWTPRANLDGRLPGFRNSSCNLRILNLGQNYIAGGIPEWLGLCGNLTYLDLSLNYLKGPVPVALSVQCMAYFNVSQNILSGSLVGLSGKICTKSMFSETLVGGQQDDDLLQIYYKNFLHSAEEANPFGLVLDGDFLILHDFSSNDFSDSMPYFLLPANEKFSYGLLLNNNWFNGSLPDNLWKSCTGLRGLAINLSSNQVSGEIGMLLNCFQIKIFEAANNNLSGPFPSDIGNLLSLLYIDLRRNNLNGSVTNQLGTLKHLEVILLGGNYLSGTIPAQLGELASLKLLDLSRNSLSGSIPSSLADASNLEMLLLDHNYLSGNIPPSFSKLSRLAMLNVSFNNLSGEIPHLVHVTDCKLFEGNQFLEPCLHLNANPPSGLASKNYTASSNGRISKLKPFMVASIASAAAIIFILVLLIIFLITWRKRFVKPSLGSKVVVTFTETPSELTCSNVLRATGNFSVQNLIGTGGFGATYKAELLPGYLVAVKRLYIGKFQGLQQFDAEIRTLGRIRHKNLVTLIGYHRGERDTFLIYNYLSGGSLETFIQNMPQRDIQWPVIHKIALDLAQAISYLHYSCAPRIVHRDIKPSNILLDEKLNAYLSDFGLARLLEVSQTHATTNVAGTFGYVAPEYATTCKVSDKADVYSFGVVLLELLSGKRSLDPSFWDYGDGFNIVAWGRLLIQEERSAELFSPSLLEAGPMDKLVGILRLALACTVESLSIRPSMKQVVEILKKLKN</sequence>
<dbReference type="GO" id="GO:0009409">
    <property type="term" value="P:response to cold"/>
    <property type="evidence" value="ECO:0007669"/>
    <property type="project" value="UniProtKB-ARBA"/>
</dbReference>
<dbReference type="FunFam" id="3.80.10.10:FF:000275">
    <property type="entry name" value="Leucine-rich repeat receptor-like protein kinase"/>
    <property type="match status" value="1"/>
</dbReference>
<evidence type="ECO:0000256" key="17">
    <source>
        <dbReference type="ARBA" id="ARBA00023136"/>
    </source>
</evidence>
<evidence type="ECO:0000256" key="9">
    <source>
        <dbReference type="ARBA" id="ARBA00022679"/>
    </source>
</evidence>
<comment type="catalytic activity">
    <reaction evidence="20">
        <text>L-threonyl-[protein] + ATP = O-phospho-L-threonyl-[protein] + ADP + H(+)</text>
        <dbReference type="Rhea" id="RHEA:46608"/>
        <dbReference type="Rhea" id="RHEA-COMP:11060"/>
        <dbReference type="Rhea" id="RHEA-COMP:11605"/>
        <dbReference type="ChEBI" id="CHEBI:15378"/>
        <dbReference type="ChEBI" id="CHEBI:30013"/>
        <dbReference type="ChEBI" id="CHEBI:30616"/>
        <dbReference type="ChEBI" id="CHEBI:61977"/>
        <dbReference type="ChEBI" id="CHEBI:456216"/>
        <dbReference type="EC" id="2.7.11.1"/>
    </reaction>
</comment>
<evidence type="ECO:0000256" key="20">
    <source>
        <dbReference type="ARBA" id="ARBA00047899"/>
    </source>
</evidence>
<evidence type="ECO:0000313" key="26">
    <source>
        <dbReference type="EMBL" id="KAL0924138.1"/>
    </source>
</evidence>
<proteinExistence type="inferred from homology"/>
<keyword evidence="18" id="KW-0675">Receptor</keyword>
<keyword evidence="4" id="KW-0217">Developmental protein</keyword>
<dbReference type="GO" id="GO:0048508">
    <property type="term" value="P:embryonic meristem development"/>
    <property type="evidence" value="ECO:0007669"/>
    <property type="project" value="UniProtKB-ARBA"/>
</dbReference>
<keyword evidence="16 23" id="KW-1133">Transmembrane helix</keyword>
<keyword evidence="19" id="KW-0325">Glycoprotein</keyword>
<dbReference type="Gene3D" id="3.30.200.20">
    <property type="entry name" value="Phosphorylase Kinase, domain 1"/>
    <property type="match status" value="1"/>
</dbReference>
<keyword evidence="10 23" id="KW-0812">Transmembrane</keyword>
<evidence type="ECO:0000256" key="15">
    <source>
        <dbReference type="ARBA" id="ARBA00022840"/>
    </source>
</evidence>
<comment type="caution">
    <text evidence="26">The sequence shown here is derived from an EMBL/GenBank/DDBJ whole genome shotgun (WGS) entry which is preliminary data.</text>
</comment>
<dbReference type="PROSITE" id="PS00107">
    <property type="entry name" value="PROTEIN_KINASE_ATP"/>
    <property type="match status" value="1"/>
</dbReference>
<dbReference type="SMART" id="SM00369">
    <property type="entry name" value="LRR_TYP"/>
    <property type="match status" value="5"/>
</dbReference>
<evidence type="ECO:0000256" key="18">
    <source>
        <dbReference type="ARBA" id="ARBA00023170"/>
    </source>
</evidence>
<dbReference type="InterPro" id="IPR050647">
    <property type="entry name" value="Plant_LRR-RLKs"/>
</dbReference>
<dbReference type="PRINTS" id="PR00019">
    <property type="entry name" value="LEURICHRPT"/>
</dbReference>
<evidence type="ECO:0000256" key="14">
    <source>
        <dbReference type="ARBA" id="ARBA00022777"/>
    </source>
</evidence>
<dbReference type="InterPro" id="IPR013210">
    <property type="entry name" value="LRR_N_plant-typ"/>
</dbReference>
<evidence type="ECO:0000256" key="23">
    <source>
        <dbReference type="SAM" id="Phobius"/>
    </source>
</evidence>
<feature type="chain" id="PRO_5044740447" description="non-specific serine/threonine protein kinase" evidence="24">
    <location>
        <begin position="26"/>
        <end position="1054"/>
    </location>
</feature>
<dbReference type="EC" id="2.7.11.1" evidence="3"/>
<keyword evidence="11 24" id="KW-0732">Signal</keyword>
<organism evidence="26 27">
    <name type="scientific">Dendrobium thyrsiflorum</name>
    <name type="common">Pinecone-like raceme dendrobium</name>
    <name type="synonym">Orchid</name>
    <dbReference type="NCBI Taxonomy" id="117978"/>
    <lineage>
        <taxon>Eukaryota</taxon>
        <taxon>Viridiplantae</taxon>
        <taxon>Streptophyta</taxon>
        <taxon>Embryophyta</taxon>
        <taxon>Tracheophyta</taxon>
        <taxon>Spermatophyta</taxon>
        <taxon>Magnoliopsida</taxon>
        <taxon>Liliopsida</taxon>
        <taxon>Asparagales</taxon>
        <taxon>Orchidaceae</taxon>
        <taxon>Epidendroideae</taxon>
        <taxon>Malaxideae</taxon>
        <taxon>Dendrobiinae</taxon>
        <taxon>Dendrobium</taxon>
    </lineage>
</organism>
<evidence type="ECO:0000256" key="22">
    <source>
        <dbReference type="PROSITE-ProRule" id="PRU10141"/>
    </source>
</evidence>
<dbReference type="GO" id="GO:0009414">
    <property type="term" value="P:response to water deprivation"/>
    <property type="evidence" value="ECO:0007669"/>
    <property type="project" value="UniProtKB-ARBA"/>
</dbReference>
<evidence type="ECO:0000256" key="11">
    <source>
        <dbReference type="ARBA" id="ARBA00022729"/>
    </source>
</evidence>
<dbReference type="InterPro" id="IPR017441">
    <property type="entry name" value="Protein_kinase_ATP_BS"/>
</dbReference>